<dbReference type="OrthoDB" id="10250347at2759"/>
<organism evidence="1">
    <name type="scientific">Spironucleus salmonicida</name>
    <dbReference type="NCBI Taxonomy" id="348837"/>
    <lineage>
        <taxon>Eukaryota</taxon>
        <taxon>Metamonada</taxon>
        <taxon>Diplomonadida</taxon>
        <taxon>Hexamitidae</taxon>
        <taxon>Hexamitinae</taxon>
        <taxon>Spironucleus</taxon>
    </lineage>
</organism>
<gene>
    <name evidence="1" type="ORF">SS50377_14868</name>
    <name evidence="2" type="ORF">SS50377_20235</name>
</gene>
<dbReference type="Proteomes" id="UP000018208">
    <property type="component" value="Unassembled WGS sequence"/>
</dbReference>
<sequence length="1451" mass="168944">MRLLIVLQDESQTVEYSYDATLQSHLEDIPDQFRYHPFFISYNSCQQLQPRVQFQDNAFHFIFNMQSVNSCNYISKIVNQIDSDLANLPHQIDFYQLTVLTNSLFTFEQQGQQLTLLINVQLIDNFSIDEHLLIQSFLSTLNSKNNLFLVSKEQLNFAQTQLANGKQIQLQLTPNFCDGEPETLKQLFPNMYQTLRTLLTNTFLPIQSTEVPIHKNKTLYCPPIARIIDATNNLSDIFELGQSPTSSCSRLNGSFLGIIIDSINYLIKDEQNSLPQVFKQLLQNCQIQISLDDSQPENVTSAQEHIIQDFLQQRIDFTTGGGDSGAFLDAPGNVIPIAHFLLAEQSPDHREFIMTVQEVWIRLCLKGAPPSSVLQVQEYYNDCPSVLVDNTMLILQISSVTSSRDDFLGQTGDQYQLQQNDLVDAIDSNQTDTYFYCPKRSIFKNYQDPSFNSCLDHSDISINSDISLPTSTIGQYQGKKVYKIPYHLIHASEIFEFLGFNVSPGERTNFCQNNFLDFLFGSTISSILLSFSLYFKSIYSYILSTDLAYSSSKLKLLSRDPNFERYKVSNLFYEQNSNTQSFQQYKEFSVDILNYLLSTNKVNIDMVNKSISQIDYSNTYGRAMIRKYKFSNQDIQNKLNIIQDTFYQKYSSNLKQSSSQQNDLLKQIAEKNDIFENQYKYQSFDQQSQPYQDNQADFFKIFYNINIKNIHDNNYFKQEIDDQIIIAPRLESDKNNFYVQFMEVGLQQQKVNTLFPQQITINGISILNKQLNRKECNLILDIGFVPISFRFELYLYYIQVYPIIISQLRDKLTEFLMADYQFERQNLPFEENKLFHNYLHNKNFRKSSYFLIPFIWTQLNFKKIILTKKLDNKDIVMISRDQQSNSLILVLRIISYDNQLQSFELPKFTNIFDSLIQDFISPSLKQEFDNIFNNQYENIKQNINFKFENVQHIFDMLVQKLSLDKYMKLLNVGRCFQKYLSPIISSETIIKIPRHYALLKNNYLQSSYKFIQELLQCTLSNMNVNSAVKKHLHRFLNTCSVLSVGFNSKTQVYASSSKSSGEVTQQGKLSICLDLTSPIYHVKQYQMVEPEKVKDKDSAIQRLQYFNPSIKLQDEIQLFSQIQKSKGFYTFAIDDNFYFGLLQVPQDIFLSEFSSEIFNRSQYAANAQCFISDYDLFLHNIYLIIEMNEKNVKLYSATSKQQYIQTELIEILTLIQNEKNLQNITLHALRLALKDISCIFHHNLRCYAHLQSFVYLSFTEQAKSLEFIYCLLKKVQNLPITLSKLFNNKFGSSLTNNSLFSSTNILLIGPGEEQQLPEAIQPLIKMMQYLSENQIPFEDYQNNSVDIFTPVTFISLRKFTMVTDLESEQANKLKYEQMYEQLVDQITQNEFTESGSSISIAEPSFYGTMMVISTNINHWNTCLKIRDQESIEKSAPQWIDHVIEKFIQSMK</sequence>
<proteinExistence type="predicted"/>
<dbReference type="EMBL" id="AUWU02000001">
    <property type="protein sequence ID" value="KAH0576889.1"/>
    <property type="molecule type" value="Genomic_DNA"/>
</dbReference>
<evidence type="ECO:0000313" key="1">
    <source>
        <dbReference type="EMBL" id="EST45291.1"/>
    </source>
</evidence>
<keyword evidence="3" id="KW-1185">Reference proteome</keyword>
<evidence type="ECO:0000313" key="3">
    <source>
        <dbReference type="Proteomes" id="UP000018208"/>
    </source>
</evidence>
<dbReference type="VEuPathDB" id="GiardiaDB:SS50377_20235"/>
<reference evidence="2" key="2">
    <citation type="submission" date="2020-12" db="EMBL/GenBank/DDBJ databases">
        <title>New Spironucleus salmonicida genome in near-complete chromosomes.</title>
        <authorList>
            <person name="Xu F."/>
            <person name="Kurt Z."/>
            <person name="Jimenez-Gonzalez A."/>
            <person name="Astvaldsson A."/>
            <person name="Andersson J.O."/>
            <person name="Svard S.G."/>
        </authorList>
    </citation>
    <scope>NUCLEOTIDE SEQUENCE</scope>
    <source>
        <strain evidence="2">ATCC 50377</strain>
    </source>
</reference>
<evidence type="ECO:0000313" key="2">
    <source>
        <dbReference type="EMBL" id="KAH0576889.1"/>
    </source>
</evidence>
<name>V6LNJ2_9EUKA</name>
<protein>
    <submittedName>
        <fullName evidence="1">Uncharacterized protein</fullName>
    </submittedName>
</protein>
<dbReference type="EMBL" id="KI546100">
    <property type="protein sequence ID" value="EST45291.1"/>
    <property type="molecule type" value="Genomic_DNA"/>
</dbReference>
<reference evidence="1 2" key="1">
    <citation type="journal article" date="2014" name="PLoS Genet.">
        <title>The Genome of Spironucleus salmonicida Highlights a Fish Pathogen Adapted to Fluctuating Environments.</title>
        <authorList>
            <person name="Xu F."/>
            <person name="Jerlstrom-Hultqvist J."/>
            <person name="Einarsson E."/>
            <person name="Astvaldsson A."/>
            <person name="Svard S.G."/>
            <person name="Andersson J.O."/>
        </authorList>
    </citation>
    <scope>NUCLEOTIDE SEQUENCE</scope>
    <source>
        <strain evidence="2">ATCC 50377</strain>
    </source>
</reference>
<accession>V6LNJ2</accession>